<proteinExistence type="predicted"/>
<dbReference type="Proteomes" id="UP000295351">
    <property type="component" value="Unassembled WGS sequence"/>
</dbReference>
<comment type="caution">
    <text evidence="2">The sequence shown here is derived from an EMBL/GenBank/DDBJ whole genome shotgun (WGS) entry which is preliminary data.</text>
</comment>
<dbReference type="AlphaFoldDB" id="A0A4R2C536"/>
<dbReference type="RefSeq" id="WP_133036703.1">
    <property type="nucleotide sequence ID" value="NZ_JBHMAM010000035.1"/>
</dbReference>
<evidence type="ECO:0008006" key="4">
    <source>
        <dbReference type="Google" id="ProtNLM"/>
    </source>
</evidence>
<evidence type="ECO:0000313" key="3">
    <source>
        <dbReference type="Proteomes" id="UP000295351"/>
    </source>
</evidence>
<evidence type="ECO:0000256" key="1">
    <source>
        <dbReference type="SAM" id="Coils"/>
    </source>
</evidence>
<feature type="coiled-coil region" evidence="1">
    <location>
        <begin position="80"/>
        <end position="149"/>
    </location>
</feature>
<evidence type="ECO:0000313" key="2">
    <source>
        <dbReference type="EMBL" id="TCN34963.1"/>
    </source>
</evidence>
<accession>A0A4R2C536</accession>
<organism evidence="2 3">
    <name type="scientific">Shinella granuli</name>
    <dbReference type="NCBI Taxonomy" id="323621"/>
    <lineage>
        <taxon>Bacteria</taxon>
        <taxon>Pseudomonadati</taxon>
        <taxon>Pseudomonadota</taxon>
        <taxon>Alphaproteobacteria</taxon>
        <taxon>Hyphomicrobiales</taxon>
        <taxon>Rhizobiaceae</taxon>
        <taxon>Shinella</taxon>
    </lineage>
</organism>
<gene>
    <name evidence="2" type="ORF">EV665_13144</name>
</gene>
<reference evidence="2 3" key="1">
    <citation type="submission" date="2019-03" db="EMBL/GenBank/DDBJ databases">
        <title>Genomic Encyclopedia of Type Strains, Phase IV (KMG-IV): sequencing the most valuable type-strain genomes for metagenomic binning, comparative biology and taxonomic classification.</title>
        <authorList>
            <person name="Goeker M."/>
        </authorList>
    </citation>
    <scope>NUCLEOTIDE SEQUENCE [LARGE SCALE GENOMIC DNA]</scope>
    <source>
        <strain evidence="2 3">DSM 18401</strain>
    </source>
</reference>
<sequence>MTLSERIELIEMAMDGVTPGLWYLCEFKRPNAYHVRSERRHWSIVSAMETEGCSTPSMDVPDAEARANAAYIAACSPDRMREILLAYRTLEDEVERLKLTRKHSRIAAAGLYDAFEGEKKRAQAAEAKLEAMEQDVAEKDAEIARLRKIIAECQWYWPGNDTSGDYCEGSAWEVVEANAARPGDVTEVKRGGVVEVMFCASLPAAEDSDSDDDFWVQEKTEDEARAKIEAENLRRARTLLNGGSDAQG</sequence>
<protein>
    <recommendedName>
        <fullName evidence="4">Ead/Ea22-like family protein</fullName>
    </recommendedName>
</protein>
<keyword evidence="3" id="KW-1185">Reference proteome</keyword>
<keyword evidence="1" id="KW-0175">Coiled coil</keyword>
<dbReference type="EMBL" id="SLVX01000031">
    <property type="protein sequence ID" value="TCN34963.1"/>
    <property type="molecule type" value="Genomic_DNA"/>
</dbReference>
<name>A0A4R2C536_SHIGR</name>